<name>A0A1P8WLP2_9PLAN</name>
<feature type="transmembrane region" description="Helical" evidence="1">
    <location>
        <begin position="138"/>
        <end position="155"/>
    </location>
</feature>
<keyword evidence="4" id="KW-1185">Reference proteome</keyword>
<dbReference type="KEGG" id="fmr:Fuma_04618"/>
<feature type="domain" description="CAAX prenyl protease 2/Lysostaphin resistance protein A-like" evidence="2">
    <location>
        <begin position="111"/>
        <end position="198"/>
    </location>
</feature>
<proteinExistence type="predicted"/>
<dbReference type="AlphaFoldDB" id="A0A1P8WLP2"/>
<evidence type="ECO:0000313" key="4">
    <source>
        <dbReference type="Proteomes" id="UP000187735"/>
    </source>
</evidence>
<keyword evidence="1" id="KW-0812">Transmembrane</keyword>
<sequence>MQSHASELKLPTMPDEIPQPEPMTVSQFLISAGLFEGGLLVVAILVGWLIGIPPTGELTWSLHDFGLGLLATIPMLLLLAAAWLSNSNGLQQIRKFLRDMLGPLLEKCRFIDIVFLALLAGVCEEVLFRGLLYQWGKAWNPTLAIVVMNVLFGLAHAVTPMYAWLAGLVGLYLTALMSADPTPNLLIPMTAHATYDLFAFQLVLWDYRRHQRATEDEAAEH</sequence>
<dbReference type="GO" id="GO:0004175">
    <property type="term" value="F:endopeptidase activity"/>
    <property type="evidence" value="ECO:0007669"/>
    <property type="project" value="UniProtKB-ARBA"/>
</dbReference>
<evidence type="ECO:0000259" key="2">
    <source>
        <dbReference type="Pfam" id="PF02517"/>
    </source>
</evidence>
<dbReference type="Proteomes" id="UP000187735">
    <property type="component" value="Chromosome"/>
</dbReference>
<reference evidence="3 4" key="1">
    <citation type="journal article" date="2016" name="Front. Microbiol.">
        <title>Fuerstia marisgermanicae gen. nov., sp. nov., an Unusual Member of the Phylum Planctomycetes from the German Wadden Sea.</title>
        <authorList>
            <person name="Kohn T."/>
            <person name="Heuer A."/>
            <person name="Jogler M."/>
            <person name="Vollmers J."/>
            <person name="Boedeker C."/>
            <person name="Bunk B."/>
            <person name="Rast P."/>
            <person name="Borchert D."/>
            <person name="Glockner I."/>
            <person name="Freese H.M."/>
            <person name="Klenk H.P."/>
            <person name="Overmann J."/>
            <person name="Kaster A.K."/>
            <person name="Rohde M."/>
            <person name="Wiegand S."/>
            <person name="Jogler C."/>
        </authorList>
    </citation>
    <scope>NUCLEOTIDE SEQUENCE [LARGE SCALE GENOMIC DNA]</scope>
    <source>
        <strain evidence="3 4">NH11</strain>
    </source>
</reference>
<keyword evidence="1" id="KW-0472">Membrane</keyword>
<dbReference type="EMBL" id="CP017641">
    <property type="protein sequence ID" value="APZ94966.1"/>
    <property type="molecule type" value="Genomic_DNA"/>
</dbReference>
<dbReference type="Pfam" id="PF02517">
    <property type="entry name" value="Rce1-like"/>
    <property type="match status" value="1"/>
</dbReference>
<organism evidence="3 4">
    <name type="scientific">Fuerstiella marisgermanici</name>
    <dbReference type="NCBI Taxonomy" id="1891926"/>
    <lineage>
        <taxon>Bacteria</taxon>
        <taxon>Pseudomonadati</taxon>
        <taxon>Planctomycetota</taxon>
        <taxon>Planctomycetia</taxon>
        <taxon>Planctomycetales</taxon>
        <taxon>Planctomycetaceae</taxon>
        <taxon>Fuerstiella</taxon>
    </lineage>
</organism>
<evidence type="ECO:0000313" key="3">
    <source>
        <dbReference type="EMBL" id="APZ94966.1"/>
    </source>
</evidence>
<keyword evidence="1" id="KW-1133">Transmembrane helix</keyword>
<feature type="transmembrane region" description="Helical" evidence="1">
    <location>
        <begin position="28"/>
        <end position="50"/>
    </location>
</feature>
<gene>
    <name evidence="3" type="ORF">Fuma_04618</name>
</gene>
<keyword evidence="3" id="KW-0378">Hydrolase</keyword>
<protein>
    <submittedName>
        <fullName evidence="3">CAAX amino terminal protease self-immunity</fullName>
    </submittedName>
</protein>
<feature type="transmembrane region" description="Helical" evidence="1">
    <location>
        <begin position="65"/>
        <end position="85"/>
    </location>
</feature>
<dbReference type="STRING" id="1891926.Fuma_04618"/>
<feature type="transmembrane region" description="Helical" evidence="1">
    <location>
        <begin position="185"/>
        <end position="205"/>
    </location>
</feature>
<keyword evidence="3" id="KW-0645">Protease</keyword>
<dbReference type="GO" id="GO:0080120">
    <property type="term" value="P:CAAX-box protein maturation"/>
    <property type="evidence" value="ECO:0007669"/>
    <property type="project" value="UniProtKB-ARBA"/>
</dbReference>
<evidence type="ECO:0000256" key="1">
    <source>
        <dbReference type="SAM" id="Phobius"/>
    </source>
</evidence>
<dbReference type="GO" id="GO:0006508">
    <property type="term" value="P:proteolysis"/>
    <property type="evidence" value="ECO:0007669"/>
    <property type="project" value="UniProtKB-KW"/>
</dbReference>
<accession>A0A1P8WLP2</accession>
<dbReference type="InterPro" id="IPR003675">
    <property type="entry name" value="Rce1/LyrA-like_dom"/>
</dbReference>